<dbReference type="SMART" id="SM00448">
    <property type="entry name" value="REC"/>
    <property type="match status" value="1"/>
</dbReference>
<dbReference type="GeneID" id="67181859"/>
<dbReference type="Gene3D" id="3.30.565.10">
    <property type="entry name" value="Histidine kinase-like ATPase, C-terminal domain"/>
    <property type="match status" value="1"/>
</dbReference>
<proteinExistence type="predicted"/>
<dbReference type="PANTHER" id="PTHR45339:SF1">
    <property type="entry name" value="HYBRID SIGNAL TRANSDUCTION HISTIDINE KINASE J"/>
    <property type="match status" value="1"/>
</dbReference>
<evidence type="ECO:0000259" key="8">
    <source>
        <dbReference type="PROSITE" id="PS50109"/>
    </source>
</evidence>
<accession>E1SQQ7</accession>
<comment type="catalytic activity">
    <reaction evidence="1">
        <text>ATP + protein L-histidine = ADP + protein N-phospho-L-histidine.</text>
        <dbReference type="EC" id="2.7.13.3"/>
    </reaction>
</comment>
<dbReference type="SUPFAM" id="SSF47384">
    <property type="entry name" value="Homodimeric domain of signal transducing histidine kinase"/>
    <property type="match status" value="1"/>
</dbReference>
<evidence type="ECO:0000256" key="3">
    <source>
        <dbReference type="ARBA" id="ARBA00022553"/>
    </source>
</evidence>
<dbReference type="InterPro" id="IPR001789">
    <property type="entry name" value="Sig_transdc_resp-reg_receiver"/>
</dbReference>
<dbReference type="Pfam" id="PF00512">
    <property type="entry name" value="HisKA"/>
    <property type="match status" value="1"/>
</dbReference>
<protein>
    <recommendedName>
        <fullName evidence="2">histidine kinase</fullName>
        <ecNumber evidence="2">2.7.13.3</ecNumber>
    </recommendedName>
</protein>
<keyword evidence="7" id="KW-1133">Transmembrane helix</keyword>
<evidence type="ECO:0000313" key="10">
    <source>
        <dbReference type="EMBL" id="ADN75855.1"/>
    </source>
</evidence>
<dbReference type="Pfam" id="PF00072">
    <property type="entry name" value="Response_reg"/>
    <property type="match status" value="1"/>
</dbReference>
<dbReference type="Gene3D" id="3.40.50.2300">
    <property type="match status" value="1"/>
</dbReference>
<feature type="domain" description="Histidine kinase" evidence="8">
    <location>
        <begin position="318"/>
        <end position="534"/>
    </location>
</feature>
<dbReference type="InterPro" id="IPR005467">
    <property type="entry name" value="His_kinase_dom"/>
</dbReference>
<dbReference type="InterPro" id="IPR036097">
    <property type="entry name" value="HisK_dim/P_sf"/>
</dbReference>
<keyword evidence="6" id="KW-0175">Coiled coil</keyword>
<dbReference type="InterPro" id="IPR003594">
    <property type="entry name" value="HATPase_dom"/>
</dbReference>
<dbReference type="RefSeq" id="WP_013345161.1">
    <property type="nucleotide sequence ID" value="NC_014541.1"/>
</dbReference>
<organism evidence="10 11">
    <name type="scientific">Ferrimonas balearica (strain DSM 9799 / CCM 4581 / KCTC 23876 / PAT)</name>
    <dbReference type="NCBI Taxonomy" id="550540"/>
    <lineage>
        <taxon>Bacteria</taxon>
        <taxon>Pseudomonadati</taxon>
        <taxon>Pseudomonadota</taxon>
        <taxon>Gammaproteobacteria</taxon>
        <taxon>Alteromonadales</taxon>
        <taxon>Ferrimonadaceae</taxon>
        <taxon>Ferrimonas</taxon>
    </lineage>
</organism>
<dbReference type="GO" id="GO:0000155">
    <property type="term" value="F:phosphorelay sensor kinase activity"/>
    <property type="evidence" value="ECO:0007669"/>
    <property type="project" value="InterPro"/>
</dbReference>
<evidence type="ECO:0000256" key="7">
    <source>
        <dbReference type="SAM" id="Phobius"/>
    </source>
</evidence>
<dbReference type="eggNOG" id="COG0642">
    <property type="taxonomic scope" value="Bacteria"/>
</dbReference>
<dbReference type="SMART" id="SM00388">
    <property type="entry name" value="HisKA"/>
    <property type="match status" value="1"/>
</dbReference>
<keyword evidence="11" id="KW-1185">Reference proteome</keyword>
<keyword evidence="4" id="KW-0902">Two-component regulatory system</keyword>
<dbReference type="PROSITE" id="PS50110">
    <property type="entry name" value="RESPONSE_REGULATORY"/>
    <property type="match status" value="1"/>
</dbReference>
<dbReference type="InterPro" id="IPR004358">
    <property type="entry name" value="Sig_transdc_His_kin-like_C"/>
</dbReference>
<dbReference type="SUPFAM" id="SSF52172">
    <property type="entry name" value="CheY-like"/>
    <property type="match status" value="1"/>
</dbReference>
<sequence>MRIEKFTLAVFATSLLLIYILVVVYLLEIRVSSNTSALIEERIEIPYLTEKLRYDSTRLTKHSFLYLATGDIGHLARFNAIVAIKTGQAPRSVAEMRPFLVHDEQAKIGALQSGQYTDSELIDMNRFNADERVLLATIIATETELFEMERDAMTSHRRGTMALDTVLAIYSSDQHRALKQQLDATIAQFDTLASARVQANQAHSEQLAKWLNILFLLVVLISSFVFWLGGYLIVRNLSKPISKLSRAIKIPDTRQRLTRIKRIKSDFVEVDYLCSSVLYGMMDNENLIDSLREQRDKNQALTARANHANQAKSLFLANMSHEIRTPLNGISGFVSLLKRTRLSQEQREYVNHCANTVNNLTGIIGDILDFSKIESGEMVLENAVIDVLPLLHDVYSMVQNQNLAHHNDIRFDIGAMPQTLYGDEVRLKQVLVNLLSNAIKFTQYGQIRLTMAVPDGHTLEITVSDTGIGMCPSKLEHIRKPFEQADLSITKEFGGTGLGIPIIERIANHMGGSLEIESAEGQGTTCRVTGQVKVPTNASTFAAQSHCHLHILCLHPNPRVIAQLAEQFANITLAGFHTSMAQAQPILESQQMVIVLCSQEYIDDIQPYLAHPSFQRLYLLPDRTPNDGIPPCRHNKLEVLQTLPPHPFYFLRNIDPAASCCESDNIAQPLNLLLVEDVDINRLVMKRLLKKMGAQVHLACNGQQAVERVRAEGDTFDAILMDIHMPVMDGIEATRQIRALNPSMPIIALTANITREMRATCQQAGFHDFLTKPFKEQELLEVLNQIHI</sequence>
<evidence type="ECO:0000259" key="9">
    <source>
        <dbReference type="PROSITE" id="PS50110"/>
    </source>
</evidence>
<dbReference type="SMART" id="SM00387">
    <property type="entry name" value="HATPase_c"/>
    <property type="match status" value="1"/>
</dbReference>
<keyword evidence="10" id="KW-0808">Transferase</keyword>
<dbReference type="CDD" id="cd00082">
    <property type="entry name" value="HisKA"/>
    <property type="match status" value="1"/>
</dbReference>
<dbReference type="STRING" id="550540.Fbal_1651"/>
<name>E1SQQ7_FERBD</name>
<keyword evidence="10" id="KW-0418">Kinase</keyword>
<gene>
    <name evidence="10" type="ordered locus">Fbal_1651</name>
</gene>
<dbReference type="EMBL" id="CP002209">
    <property type="protein sequence ID" value="ADN75855.1"/>
    <property type="molecule type" value="Genomic_DNA"/>
</dbReference>
<feature type="transmembrane region" description="Helical" evidence="7">
    <location>
        <begin position="6"/>
        <end position="27"/>
    </location>
</feature>
<evidence type="ECO:0000256" key="6">
    <source>
        <dbReference type="SAM" id="Coils"/>
    </source>
</evidence>
<evidence type="ECO:0000256" key="5">
    <source>
        <dbReference type="PROSITE-ProRule" id="PRU00169"/>
    </source>
</evidence>
<keyword evidence="7" id="KW-0472">Membrane</keyword>
<evidence type="ECO:0000313" key="11">
    <source>
        <dbReference type="Proteomes" id="UP000006683"/>
    </source>
</evidence>
<feature type="modified residue" description="4-aspartylphosphate" evidence="5">
    <location>
        <position position="722"/>
    </location>
</feature>
<keyword evidence="7" id="KW-0812">Transmembrane</keyword>
<feature type="coiled-coil region" evidence="6">
    <location>
        <begin position="284"/>
        <end position="311"/>
    </location>
</feature>
<dbReference type="CDD" id="cd17546">
    <property type="entry name" value="REC_hyHK_CKI1_RcsC-like"/>
    <property type="match status" value="1"/>
</dbReference>
<dbReference type="InterPro" id="IPR011006">
    <property type="entry name" value="CheY-like_superfamily"/>
</dbReference>
<dbReference type="AlphaFoldDB" id="E1SQQ7"/>
<dbReference type="InterPro" id="IPR003661">
    <property type="entry name" value="HisK_dim/P_dom"/>
</dbReference>
<keyword evidence="3 5" id="KW-0597">Phosphoprotein</keyword>
<evidence type="ECO:0000256" key="4">
    <source>
        <dbReference type="ARBA" id="ARBA00023012"/>
    </source>
</evidence>
<dbReference type="KEGG" id="fbl:Fbal_1651"/>
<dbReference type="HOGENOM" id="CLU_000445_114_15_6"/>
<dbReference type="Pfam" id="PF02518">
    <property type="entry name" value="HATPase_c"/>
    <property type="match status" value="1"/>
</dbReference>
<feature type="transmembrane region" description="Helical" evidence="7">
    <location>
        <begin position="210"/>
        <end position="234"/>
    </location>
</feature>
<dbReference type="Gene3D" id="1.10.287.130">
    <property type="match status" value="1"/>
</dbReference>
<evidence type="ECO:0000256" key="2">
    <source>
        <dbReference type="ARBA" id="ARBA00012438"/>
    </source>
</evidence>
<dbReference type="PANTHER" id="PTHR45339">
    <property type="entry name" value="HYBRID SIGNAL TRANSDUCTION HISTIDINE KINASE J"/>
    <property type="match status" value="1"/>
</dbReference>
<dbReference type="PRINTS" id="PR00344">
    <property type="entry name" value="BCTRLSENSOR"/>
</dbReference>
<reference evidence="10 11" key="1">
    <citation type="journal article" date="2010" name="Stand. Genomic Sci.">
        <title>Complete genome sequence of Ferrimonas balearica type strain (PAT).</title>
        <authorList>
            <person name="Nolan M."/>
            <person name="Sikorski J."/>
            <person name="Davenport K."/>
            <person name="Lucas S."/>
            <person name="Glavina Del Rio T."/>
            <person name="Tice H."/>
            <person name="Cheng J."/>
            <person name="Goodwin L."/>
            <person name="Pitluck S."/>
            <person name="Liolios K."/>
            <person name="Ivanova N."/>
            <person name="Mavromatis K."/>
            <person name="Ovchinnikova G."/>
            <person name="Pati A."/>
            <person name="Chen A."/>
            <person name="Palaniappan K."/>
            <person name="Land M."/>
            <person name="Hauser L."/>
            <person name="Chang Y."/>
            <person name="Jeffries C."/>
            <person name="Tapia R."/>
            <person name="Brettin T."/>
            <person name="Detter J."/>
            <person name="Han C."/>
            <person name="Yasawong M."/>
            <person name="Rohde M."/>
            <person name="Tindall B."/>
            <person name="Goker M."/>
            <person name="Woyke T."/>
            <person name="Bristow J."/>
            <person name="Eisen J."/>
            <person name="Markowitz V."/>
            <person name="Hugenholtz P."/>
            <person name="Kyrpides N."/>
            <person name="Klenk H."/>
            <person name="Lapidus A."/>
        </authorList>
    </citation>
    <scope>NUCLEOTIDE SEQUENCE [LARGE SCALE GENOMIC DNA]</scope>
    <source>
        <strain evidence="11">DSM 9799 / CCM 4581 / KCTC 23876 / PAT</strain>
    </source>
</reference>
<feature type="domain" description="Response regulatory" evidence="9">
    <location>
        <begin position="671"/>
        <end position="787"/>
    </location>
</feature>
<dbReference type="InterPro" id="IPR036890">
    <property type="entry name" value="HATPase_C_sf"/>
</dbReference>
<dbReference type="eggNOG" id="COG0784">
    <property type="taxonomic scope" value="Bacteria"/>
</dbReference>
<dbReference type="SUPFAM" id="SSF55874">
    <property type="entry name" value="ATPase domain of HSP90 chaperone/DNA topoisomerase II/histidine kinase"/>
    <property type="match status" value="1"/>
</dbReference>
<dbReference type="Proteomes" id="UP000006683">
    <property type="component" value="Chromosome"/>
</dbReference>
<dbReference type="PROSITE" id="PS50109">
    <property type="entry name" value="HIS_KIN"/>
    <property type="match status" value="1"/>
</dbReference>
<dbReference type="OrthoDB" id="9810730at2"/>
<dbReference type="EC" id="2.7.13.3" evidence="2"/>
<dbReference type="CDD" id="cd16922">
    <property type="entry name" value="HATPase_EvgS-ArcB-TorS-like"/>
    <property type="match status" value="1"/>
</dbReference>
<evidence type="ECO:0000256" key="1">
    <source>
        <dbReference type="ARBA" id="ARBA00000085"/>
    </source>
</evidence>